<evidence type="ECO:0000313" key="1">
    <source>
        <dbReference type="EMBL" id="THU98632.1"/>
    </source>
</evidence>
<organism evidence="1 2">
    <name type="scientific">Dendrothele bispora (strain CBS 962.96)</name>
    <dbReference type="NCBI Taxonomy" id="1314807"/>
    <lineage>
        <taxon>Eukaryota</taxon>
        <taxon>Fungi</taxon>
        <taxon>Dikarya</taxon>
        <taxon>Basidiomycota</taxon>
        <taxon>Agaricomycotina</taxon>
        <taxon>Agaricomycetes</taxon>
        <taxon>Agaricomycetidae</taxon>
        <taxon>Agaricales</taxon>
        <taxon>Agaricales incertae sedis</taxon>
        <taxon>Dendrothele</taxon>
    </lineage>
</organism>
<reference evidence="1 2" key="1">
    <citation type="journal article" date="2019" name="Nat. Ecol. Evol.">
        <title>Megaphylogeny resolves global patterns of mushroom evolution.</title>
        <authorList>
            <person name="Varga T."/>
            <person name="Krizsan K."/>
            <person name="Foldi C."/>
            <person name="Dima B."/>
            <person name="Sanchez-Garcia M."/>
            <person name="Sanchez-Ramirez S."/>
            <person name="Szollosi G.J."/>
            <person name="Szarkandi J.G."/>
            <person name="Papp V."/>
            <person name="Albert L."/>
            <person name="Andreopoulos W."/>
            <person name="Angelini C."/>
            <person name="Antonin V."/>
            <person name="Barry K.W."/>
            <person name="Bougher N.L."/>
            <person name="Buchanan P."/>
            <person name="Buyck B."/>
            <person name="Bense V."/>
            <person name="Catcheside P."/>
            <person name="Chovatia M."/>
            <person name="Cooper J."/>
            <person name="Damon W."/>
            <person name="Desjardin D."/>
            <person name="Finy P."/>
            <person name="Geml J."/>
            <person name="Haridas S."/>
            <person name="Hughes K."/>
            <person name="Justo A."/>
            <person name="Karasinski D."/>
            <person name="Kautmanova I."/>
            <person name="Kiss B."/>
            <person name="Kocsube S."/>
            <person name="Kotiranta H."/>
            <person name="LaButti K.M."/>
            <person name="Lechner B.E."/>
            <person name="Liimatainen K."/>
            <person name="Lipzen A."/>
            <person name="Lukacs Z."/>
            <person name="Mihaltcheva S."/>
            <person name="Morgado L.N."/>
            <person name="Niskanen T."/>
            <person name="Noordeloos M.E."/>
            <person name="Ohm R.A."/>
            <person name="Ortiz-Santana B."/>
            <person name="Ovrebo C."/>
            <person name="Racz N."/>
            <person name="Riley R."/>
            <person name="Savchenko A."/>
            <person name="Shiryaev A."/>
            <person name="Soop K."/>
            <person name="Spirin V."/>
            <person name="Szebenyi C."/>
            <person name="Tomsovsky M."/>
            <person name="Tulloss R.E."/>
            <person name="Uehling J."/>
            <person name="Grigoriev I.V."/>
            <person name="Vagvolgyi C."/>
            <person name="Papp T."/>
            <person name="Martin F.M."/>
            <person name="Miettinen O."/>
            <person name="Hibbett D.S."/>
            <person name="Nagy L.G."/>
        </authorList>
    </citation>
    <scope>NUCLEOTIDE SEQUENCE [LARGE SCALE GENOMIC DNA]</scope>
    <source>
        <strain evidence="1 2">CBS 962.96</strain>
    </source>
</reference>
<name>A0A4S8M8F7_DENBC</name>
<proteinExistence type="predicted"/>
<dbReference type="AlphaFoldDB" id="A0A4S8M8F7"/>
<accession>A0A4S8M8F7</accession>
<sequence>MMTVDCHQTVTQGGWFESLSKLSMIPTGHPKCKLPCPKRTVQSPPEVAMLPLTLTKMIHRHYRCTPTAESRLQ</sequence>
<dbReference type="EMBL" id="ML179133">
    <property type="protein sequence ID" value="THU98632.1"/>
    <property type="molecule type" value="Genomic_DNA"/>
</dbReference>
<keyword evidence="2" id="KW-1185">Reference proteome</keyword>
<protein>
    <submittedName>
        <fullName evidence="1">Uncharacterized protein</fullName>
    </submittedName>
</protein>
<gene>
    <name evidence="1" type="ORF">K435DRAFT_527332</name>
</gene>
<dbReference type="Proteomes" id="UP000297245">
    <property type="component" value="Unassembled WGS sequence"/>
</dbReference>
<evidence type="ECO:0000313" key="2">
    <source>
        <dbReference type="Proteomes" id="UP000297245"/>
    </source>
</evidence>